<feature type="transmembrane region" description="Helical" evidence="1">
    <location>
        <begin position="49"/>
        <end position="68"/>
    </location>
</feature>
<dbReference type="AlphaFoldDB" id="A0A2V3IIQ1"/>
<gene>
    <name evidence="2" type="ORF">BWQ96_09295</name>
</gene>
<accession>A0A2V3IIQ1</accession>
<feature type="transmembrane region" description="Helical" evidence="1">
    <location>
        <begin position="6"/>
        <end position="28"/>
    </location>
</feature>
<proteinExistence type="predicted"/>
<sequence>MVDLEALSNLVWFVISTYVSAFLTWTVLTNTDFMSSKWVSVRRTRKAGYRFLLWKFVPMLYVIFYGVVQWKAGEFKEMAAAVIAMVFTALIGLRTVWGLWKLREFRWWAVKSIDALEAVQIEYSLLWLHKMREVHDFWLLDLSSEEIVDEILVYGKIVENQILRGDLQCFLKFEEREVLKMDENEFVRGMFDKGWRRDVKEAVEAMTQPFGMGRRRIVFVALVVLECVRSVIGKWSVRKVRHVPKEPIKVWFHWPSTCAVQVLQNRISEFQVASDLKGGKNKWKTAKEKFEARGKYFGS</sequence>
<keyword evidence="1" id="KW-0472">Membrane</keyword>
<keyword evidence="3" id="KW-1185">Reference proteome</keyword>
<keyword evidence="1" id="KW-0812">Transmembrane</keyword>
<dbReference type="EMBL" id="NBIV01000247">
    <property type="protein sequence ID" value="PXF41000.1"/>
    <property type="molecule type" value="Genomic_DNA"/>
</dbReference>
<feature type="transmembrane region" description="Helical" evidence="1">
    <location>
        <begin position="80"/>
        <end position="100"/>
    </location>
</feature>
<name>A0A2V3IIQ1_9FLOR</name>
<evidence type="ECO:0000313" key="2">
    <source>
        <dbReference type="EMBL" id="PXF41000.1"/>
    </source>
</evidence>
<reference evidence="2 3" key="1">
    <citation type="journal article" date="2018" name="Mol. Biol. Evol.">
        <title>Analysis of the draft genome of the red seaweed Gracilariopsis chorda provides insights into genome size evolution in Rhodophyta.</title>
        <authorList>
            <person name="Lee J."/>
            <person name="Yang E.C."/>
            <person name="Graf L."/>
            <person name="Yang J.H."/>
            <person name="Qiu H."/>
            <person name="Zel Zion U."/>
            <person name="Chan C.X."/>
            <person name="Stephens T.G."/>
            <person name="Weber A.P.M."/>
            <person name="Boo G.H."/>
            <person name="Boo S.M."/>
            <person name="Kim K.M."/>
            <person name="Shin Y."/>
            <person name="Jung M."/>
            <person name="Lee S.J."/>
            <person name="Yim H.S."/>
            <person name="Lee J.H."/>
            <person name="Bhattacharya D."/>
            <person name="Yoon H.S."/>
        </authorList>
    </citation>
    <scope>NUCLEOTIDE SEQUENCE [LARGE SCALE GENOMIC DNA]</scope>
    <source>
        <strain evidence="2 3">SKKU-2015</strain>
        <tissue evidence="2">Whole body</tissue>
    </source>
</reference>
<comment type="caution">
    <text evidence="2">The sequence shown here is derived from an EMBL/GenBank/DDBJ whole genome shotgun (WGS) entry which is preliminary data.</text>
</comment>
<evidence type="ECO:0000256" key="1">
    <source>
        <dbReference type="SAM" id="Phobius"/>
    </source>
</evidence>
<protein>
    <submittedName>
        <fullName evidence="2">Uncharacterized protein</fullName>
    </submittedName>
</protein>
<keyword evidence="1" id="KW-1133">Transmembrane helix</keyword>
<evidence type="ECO:0000313" key="3">
    <source>
        <dbReference type="Proteomes" id="UP000247409"/>
    </source>
</evidence>
<dbReference type="Proteomes" id="UP000247409">
    <property type="component" value="Unassembled WGS sequence"/>
</dbReference>
<dbReference type="OrthoDB" id="5631at2759"/>
<organism evidence="2 3">
    <name type="scientific">Gracilariopsis chorda</name>
    <dbReference type="NCBI Taxonomy" id="448386"/>
    <lineage>
        <taxon>Eukaryota</taxon>
        <taxon>Rhodophyta</taxon>
        <taxon>Florideophyceae</taxon>
        <taxon>Rhodymeniophycidae</taxon>
        <taxon>Gracilariales</taxon>
        <taxon>Gracilariaceae</taxon>
        <taxon>Gracilariopsis</taxon>
    </lineage>
</organism>